<protein>
    <submittedName>
        <fullName evidence="1">Uncharacterized protein</fullName>
    </submittedName>
</protein>
<dbReference type="AlphaFoldDB" id="A0A2I0AYG0"/>
<accession>A0A2I0AYG0</accession>
<gene>
    <name evidence="1" type="ORF">AXF42_Ash019458</name>
</gene>
<dbReference type="Proteomes" id="UP000236161">
    <property type="component" value="Unassembled WGS sequence"/>
</dbReference>
<name>A0A2I0AYG0_9ASPA</name>
<proteinExistence type="predicted"/>
<dbReference type="OrthoDB" id="1433682at2759"/>
<dbReference type="EMBL" id="KZ451936">
    <property type="protein sequence ID" value="PKA60565.1"/>
    <property type="molecule type" value="Genomic_DNA"/>
</dbReference>
<evidence type="ECO:0000313" key="2">
    <source>
        <dbReference type="Proteomes" id="UP000236161"/>
    </source>
</evidence>
<evidence type="ECO:0000313" key="1">
    <source>
        <dbReference type="EMBL" id="PKA60565.1"/>
    </source>
</evidence>
<sequence length="93" mass="10857">MAVHDERADQLVQLYLSFFSLYRIIEIGKPISKDTFDSIRKSVEDLSLVQVFVNDIRVSKSFYKIYSSYCFNPFKARVDLETILEILANHGFI</sequence>
<organism evidence="1 2">
    <name type="scientific">Apostasia shenzhenica</name>
    <dbReference type="NCBI Taxonomy" id="1088818"/>
    <lineage>
        <taxon>Eukaryota</taxon>
        <taxon>Viridiplantae</taxon>
        <taxon>Streptophyta</taxon>
        <taxon>Embryophyta</taxon>
        <taxon>Tracheophyta</taxon>
        <taxon>Spermatophyta</taxon>
        <taxon>Magnoliopsida</taxon>
        <taxon>Liliopsida</taxon>
        <taxon>Asparagales</taxon>
        <taxon>Orchidaceae</taxon>
        <taxon>Apostasioideae</taxon>
        <taxon>Apostasia</taxon>
    </lineage>
</organism>
<keyword evidence="2" id="KW-1185">Reference proteome</keyword>
<reference evidence="1 2" key="1">
    <citation type="journal article" date="2017" name="Nature">
        <title>The Apostasia genome and the evolution of orchids.</title>
        <authorList>
            <person name="Zhang G.Q."/>
            <person name="Liu K.W."/>
            <person name="Li Z."/>
            <person name="Lohaus R."/>
            <person name="Hsiao Y.Y."/>
            <person name="Niu S.C."/>
            <person name="Wang J.Y."/>
            <person name="Lin Y.C."/>
            <person name="Xu Q."/>
            <person name="Chen L.J."/>
            <person name="Yoshida K."/>
            <person name="Fujiwara S."/>
            <person name="Wang Z.W."/>
            <person name="Zhang Y.Q."/>
            <person name="Mitsuda N."/>
            <person name="Wang M."/>
            <person name="Liu G.H."/>
            <person name="Pecoraro L."/>
            <person name="Huang H.X."/>
            <person name="Xiao X.J."/>
            <person name="Lin M."/>
            <person name="Wu X.Y."/>
            <person name="Wu W.L."/>
            <person name="Chen Y.Y."/>
            <person name="Chang S.B."/>
            <person name="Sakamoto S."/>
            <person name="Ohme-Takagi M."/>
            <person name="Yagi M."/>
            <person name="Zeng S.J."/>
            <person name="Shen C.Y."/>
            <person name="Yeh C.M."/>
            <person name="Luo Y.B."/>
            <person name="Tsai W.C."/>
            <person name="Van de Peer Y."/>
            <person name="Liu Z.J."/>
        </authorList>
    </citation>
    <scope>NUCLEOTIDE SEQUENCE [LARGE SCALE GENOMIC DNA]</scope>
    <source>
        <strain evidence="2">cv. Shenzhen</strain>
        <tissue evidence="1">Stem</tissue>
    </source>
</reference>